<feature type="transmembrane region" description="Helical" evidence="1">
    <location>
        <begin position="106"/>
        <end position="132"/>
    </location>
</feature>
<name>A0A5C6WUT9_9DELT</name>
<evidence type="ECO:0000256" key="1">
    <source>
        <dbReference type="SAM" id="Phobius"/>
    </source>
</evidence>
<dbReference type="RefSeq" id="WP_146976632.1">
    <property type="nucleotide sequence ID" value="NZ_VOSL01000136.1"/>
</dbReference>
<proteinExistence type="predicted"/>
<feature type="transmembrane region" description="Helical" evidence="1">
    <location>
        <begin position="75"/>
        <end position="94"/>
    </location>
</feature>
<keyword evidence="1" id="KW-0472">Membrane</keyword>
<comment type="caution">
    <text evidence="2">The sequence shown here is derived from an EMBL/GenBank/DDBJ whole genome shotgun (WGS) entry which is preliminary data.</text>
</comment>
<keyword evidence="1" id="KW-1133">Transmembrane helix</keyword>
<reference evidence="2 3" key="1">
    <citation type="submission" date="2019-08" db="EMBL/GenBank/DDBJ databases">
        <title>Bradymonadales sp. TMQ2.</title>
        <authorList>
            <person name="Liang Q."/>
        </authorList>
    </citation>
    <scope>NUCLEOTIDE SEQUENCE [LARGE SCALE GENOMIC DNA]</scope>
    <source>
        <strain evidence="2 3">TMQ2</strain>
    </source>
</reference>
<dbReference type="AlphaFoldDB" id="A0A5C6WUT9"/>
<dbReference type="Proteomes" id="UP000321046">
    <property type="component" value="Unassembled WGS sequence"/>
</dbReference>
<feature type="transmembrane region" description="Helical" evidence="1">
    <location>
        <begin position="41"/>
        <end position="63"/>
    </location>
</feature>
<dbReference type="OrthoDB" id="1524728at2"/>
<dbReference type="Gene3D" id="1.20.210.10">
    <property type="entry name" value="Cytochrome c oxidase-like, subunit I domain"/>
    <property type="match status" value="1"/>
</dbReference>
<evidence type="ECO:0000313" key="3">
    <source>
        <dbReference type="Proteomes" id="UP000321046"/>
    </source>
</evidence>
<evidence type="ECO:0000313" key="2">
    <source>
        <dbReference type="EMBL" id="TXD32227.1"/>
    </source>
</evidence>
<keyword evidence="1" id="KW-0812">Transmembrane</keyword>
<gene>
    <name evidence="2" type="ORF">FRC96_18300</name>
</gene>
<organism evidence="2 3">
    <name type="scientific">Lujinxingia vulgaris</name>
    <dbReference type="NCBI Taxonomy" id="2600176"/>
    <lineage>
        <taxon>Bacteria</taxon>
        <taxon>Deltaproteobacteria</taxon>
        <taxon>Bradymonadales</taxon>
        <taxon>Lujinxingiaceae</taxon>
        <taxon>Lujinxingia</taxon>
    </lineage>
</organism>
<protein>
    <submittedName>
        <fullName evidence="2">Uncharacterized protein</fullName>
    </submittedName>
</protein>
<dbReference type="InterPro" id="IPR036927">
    <property type="entry name" value="Cyt_c_oxase-like_su1_sf"/>
</dbReference>
<accession>A0A5C6WUT9</accession>
<sequence length="154" mass="16735">MPTLSRIFLKLGLVYFVLAMLVAAALAVAGGAWSALLLPTYLHLFMVGWVTQCIVGVALWLFPKWSKEQPRGPEWLGWTSLVGLNLGLVLRAIAEPMMVLRAPDEVGIFGGLLVVSAVAQWVGGLAFGAAIWPRIKDPKAERARRKKQTRAGEG</sequence>
<dbReference type="EMBL" id="VOSL01000136">
    <property type="protein sequence ID" value="TXD32227.1"/>
    <property type="molecule type" value="Genomic_DNA"/>
</dbReference>
<feature type="transmembrane region" description="Helical" evidence="1">
    <location>
        <begin position="12"/>
        <end position="35"/>
    </location>
</feature>